<feature type="compositionally biased region" description="Basic residues" evidence="1">
    <location>
        <begin position="149"/>
        <end position="158"/>
    </location>
</feature>
<reference evidence="2" key="1">
    <citation type="journal article" date="2021" name="Proc. Natl. Acad. Sci. U.S.A.">
        <title>A Catalog of Tens of Thousands of Viruses from Human Metagenomes Reveals Hidden Associations with Chronic Diseases.</title>
        <authorList>
            <person name="Tisza M.J."/>
            <person name="Buck C.B."/>
        </authorList>
    </citation>
    <scope>NUCLEOTIDE SEQUENCE</scope>
    <source>
        <strain evidence="2">CtCo31</strain>
    </source>
</reference>
<name>A0A8S5UMP3_9CAUD</name>
<accession>A0A8S5UMP3</accession>
<feature type="region of interest" description="Disordered" evidence="1">
    <location>
        <begin position="138"/>
        <end position="158"/>
    </location>
</feature>
<organism evidence="2">
    <name type="scientific">Myoviridae sp. ctCo31</name>
    <dbReference type="NCBI Taxonomy" id="2825053"/>
    <lineage>
        <taxon>Viruses</taxon>
        <taxon>Duplodnaviria</taxon>
        <taxon>Heunggongvirae</taxon>
        <taxon>Uroviricota</taxon>
        <taxon>Caudoviricetes</taxon>
    </lineage>
</organism>
<protein>
    <submittedName>
        <fullName evidence="2">Uncharacterized protein</fullName>
    </submittedName>
</protein>
<dbReference type="EMBL" id="BK016109">
    <property type="protein sequence ID" value="DAF95692.1"/>
    <property type="molecule type" value="Genomic_DNA"/>
</dbReference>
<feature type="compositionally biased region" description="Basic and acidic residues" evidence="1">
    <location>
        <begin position="138"/>
        <end position="148"/>
    </location>
</feature>
<evidence type="ECO:0000313" key="2">
    <source>
        <dbReference type="EMBL" id="DAF95692.1"/>
    </source>
</evidence>
<evidence type="ECO:0000256" key="1">
    <source>
        <dbReference type="SAM" id="MobiDB-lite"/>
    </source>
</evidence>
<sequence length="158" mass="18325">MAKLKASTNKKARFQVYEKENRFAKNKKRDLERHLKLHPNDEVAKEAVKNIPAKPSRSTHVSSGVTEFKEITNKTLVKGKWIDVVERKIRVSRLDKQIAKLVKRALVFKDPTLKAKDESFKQLSLANGLKTAHEHFDRIRKEKEERSKKQVKSVGKLK</sequence>
<proteinExistence type="predicted"/>